<reference evidence="1 2" key="1">
    <citation type="submission" date="2019-02" db="EMBL/GenBank/DDBJ databases">
        <title>Siculibacillus lacustris gen. nov., sp. nov., a new rosette-forming bacterium isolated from a freshwater crater lake (Lake St. Ana, Romania).</title>
        <authorList>
            <person name="Felfoldi T."/>
            <person name="Marton Z."/>
            <person name="Szabo A."/>
            <person name="Mentes A."/>
            <person name="Boka K."/>
            <person name="Marialigeti K."/>
            <person name="Mathe I."/>
            <person name="Koncz M."/>
            <person name="Schumann P."/>
            <person name="Toth E."/>
        </authorList>
    </citation>
    <scope>NUCLEOTIDE SEQUENCE [LARGE SCALE GENOMIC DNA]</scope>
    <source>
        <strain evidence="1 2">SA-279</strain>
    </source>
</reference>
<sequence length="87" mass="9706">MAKPEARPDPVAYAPLGLSRDQAARYVGVGATKFDEMVFDGRMPKPKRVDSRVIWNRLALEAAFHDLPDEGSLNKWDKTLPGRAARI</sequence>
<organism evidence="1 2">
    <name type="scientific">Siculibacillus lacustris</name>
    <dbReference type="NCBI Taxonomy" id="1549641"/>
    <lineage>
        <taxon>Bacteria</taxon>
        <taxon>Pseudomonadati</taxon>
        <taxon>Pseudomonadota</taxon>
        <taxon>Alphaproteobacteria</taxon>
        <taxon>Hyphomicrobiales</taxon>
        <taxon>Ancalomicrobiaceae</taxon>
        <taxon>Siculibacillus</taxon>
    </lineage>
</organism>
<evidence type="ECO:0000313" key="1">
    <source>
        <dbReference type="EMBL" id="TBW38800.1"/>
    </source>
</evidence>
<dbReference type="AlphaFoldDB" id="A0A4V6MZ37"/>
<proteinExistence type="predicted"/>
<dbReference type="OrthoDB" id="7220345at2"/>
<dbReference type="EMBL" id="SJFN01000010">
    <property type="protein sequence ID" value="TBW38800.1"/>
    <property type="molecule type" value="Genomic_DNA"/>
</dbReference>
<protein>
    <recommendedName>
        <fullName evidence="3">DNA-binding protein</fullName>
    </recommendedName>
</protein>
<dbReference type="Proteomes" id="UP000292781">
    <property type="component" value="Unassembled WGS sequence"/>
</dbReference>
<gene>
    <name evidence="1" type="ORF">EYW49_08920</name>
</gene>
<evidence type="ECO:0008006" key="3">
    <source>
        <dbReference type="Google" id="ProtNLM"/>
    </source>
</evidence>
<evidence type="ECO:0000313" key="2">
    <source>
        <dbReference type="Proteomes" id="UP000292781"/>
    </source>
</evidence>
<keyword evidence="2" id="KW-1185">Reference proteome</keyword>
<accession>A0A4V6MZ37</accession>
<name>A0A4V6MZ37_9HYPH</name>
<dbReference type="RefSeq" id="WP_131308434.1">
    <property type="nucleotide sequence ID" value="NZ_SJFN01000010.1"/>
</dbReference>
<comment type="caution">
    <text evidence="1">The sequence shown here is derived from an EMBL/GenBank/DDBJ whole genome shotgun (WGS) entry which is preliminary data.</text>
</comment>